<evidence type="ECO:0000256" key="1">
    <source>
        <dbReference type="ARBA" id="ARBA00009732"/>
    </source>
</evidence>
<evidence type="ECO:0000256" key="10">
    <source>
        <dbReference type="ARBA" id="ARBA00029514"/>
    </source>
</evidence>
<keyword evidence="5 14" id="KW-0408">Iron</keyword>
<feature type="binding site" evidence="14">
    <location>
        <position position="119"/>
    </location>
    <ligand>
        <name>[4Fe-4S] cluster</name>
        <dbReference type="ChEBI" id="CHEBI:49883"/>
    </ligand>
</feature>
<keyword evidence="6 14" id="KW-0411">Iron-sulfur</keyword>
<dbReference type="Gene3D" id="3.40.50.620">
    <property type="entry name" value="HUPs"/>
    <property type="match status" value="1"/>
</dbReference>
<dbReference type="NCBIfam" id="NF002537">
    <property type="entry name" value="PRK02090.1"/>
    <property type="match status" value="1"/>
</dbReference>
<dbReference type="CDD" id="cd23945">
    <property type="entry name" value="PAPS_reductase"/>
    <property type="match status" value="1"/>
</dbReference>
<evidence type="ECO:0000256" key="13">
    <source>
        <dbReference type="ARBA" id="ARBA00048441"/>
    </source>
</evidence>
<evidence type="ECO:0000256" key="9">
    <source>
        <dbReference type="ARBA" id="ARBA00024386"/>
    </source>
</evidence>
<evidence type="ECO:0000256" key="8">
    <source>
        <dbReference type="ARBA" id="ARBA00024327"/>
    </source>
</evidence>
<keyword evidence="17" id="KW-1185">Reference proteome</keyword>
<comment type="catalytic activity">
    <reaction evidence="13 14">
        <text>[thioredoxin]-disulfide + sulfite + AMP + 2 H(+) = adenosine 5'-phosphosulfate + [thioredoxin]-dithiol</text>
        <dbReference type="Rhea" id="RHEA:21976"/>
        <dbReference type="Rhea" id="RHEA-COMP:10698"/>
        <dbReference type="Rhea" id="RHEA-COMP:10700"/>
        <dbReference type="ChEBI" id="CHEBI:15378"/>
        <dbReference type="ChEBI" id="CHEBI:17359"/>
        <dbReference type="ChEBI" id="CHEBI:29950"/>
        <dbReference type="ChEBI" id="CHEBI:50058"/>
        <dbReference type="ChEBI" id="CHEBI:58243"/>
        <dbReference type="ChEBI" id="CHEBI:456215"/>
        <dbReference type="EC" id="1.8.4.10"/>
    </reaction>
</comment>
<dbReference type="STRING" id="1231391.GCA_000308195_02590"/>
<reference evidence="16 17" key="1">
    <citation type="submission" date="2018-04" db="EMBL/GenBank/DDBJ databases">
        <title>Genomic Encyclopedia of Type Strains, Phase IV (KMG-IV): sequencing the most valuable type-strain genomes for metagenomic binning, comparative biology and taxonomic classification.</title>
        <authorList>
            <person name="Goeker M."/>
        </authorList>
    </citation>
    <scope>NUCLEOTIDE SEQUENCE [LARGE SCALE GENOMIC DNA]</scope>
    <source>
        <strain evidence="16 17">DSM 10065</strain>
    </source>
</reference>
<keyword evidence="3 14" id="KW-0479">Metal-binding</keyword>
<dbReference type="GO" id="GO:0051539">
    <property type="term" value="F:4 iron, 4 sulfur cluster binding"/>
    <property type="evidence" value="ECO:0007669"/>
    <property type="project" value="UniProtKB-UniRule"/>
</dbReference>
<evidence type="ECO:0000256" key="7">
    <source>
        <dbReference type="ARBA" id="ARBA00024298"/>
    </source>
</evidence>
<dbReference type="InterPro" id="IPR014729">
    <property type="entry name" value="Rossmann-like_a/b/a_fold"/>
</dbReference>
<evidence type="ECO:0000313" key="16">
    <source>
        <dbReference type="EMBL" id="PVY62509.1"/>
    </source>
</evidence>
<protein>
    <recommendedName>
        <fullName evidence="10 14">Adenosine 5'-phosphosulfate reductase</fullName>
        <shortName evidence="14">APS reductase</shortName>
        <ecNumber evidence="9 14">1.8.4.10</ecNumber>
    </recommendedName>
    <alternativeName>
        <fullName evidence="12 14">5'-adenylylsulfate reductase</fullName>
    </alternativeName>
    <alternativeName>
        <fullName evidence="11 14">Thioredoxin-dependent 5'-adenylylsulfate reductase</fullName>
    </alternativeName>
</protein>
<evidence type="ECO:0000256" key="3">
    <source>
        <dbReference type="ARBA" id="ARBA00022723"/>
    </source>
</evidence>
<dbReference type="InterPro" id="IPR004511">
    <property type="entry name" value="PAPS/APS_Rdtase"/>
</dbReference>
<dbReference type="NCBIfam" id="TIGR02055">
    <property type="entry name" value="APS_reductase"/>
    <property type="match status" value="1"/>
</dbReference>
<gene>
    <name evidence="14" type="primary">cysH</name>
    <name evidence="16" type="ORF">C7440_2003</name>
</gene>
<evidence type="ECO:0000256" key="14">
    <source>
        <dbReference type="HAMAP-Rule" id="MF_00063"/>
    </source>
</evidence>
<evidence type="ECO:0000256" key="5">
    <source>
        <dbReference type="ARBA" id="ARBA00023004"/>
    </source>
</evidence>
<organism evidence="16 17">
    <name type="scientific">Pusillimonas noertemannii</name>
    <dbReference type="NCBI Taxonomy" id="305977"/>
    <lineage>
        <taxon>Bacteria</taxon>
        <taxon>Pseudomonadati</taxon>
        <taxon>Pseudomonadota</taxon>
        <taxon>Betaproteobacteria</taxon>
        <taxon>Burkholderiales</taxon>
        <taxon>Alcaligenaceae</taxon>
        <taxon>Pusillimonas</taxon>
    </lineage>
</organism>
<comment type="function">
    <text evidence="7 14">Catalyzes the formation of sulfite from adenosine 5'-phosphosulfate (APS) using thioredoxin as an electron donor.</text>
</comment>
<comment type="similarity">
    <text evidence="1 14">Belongs to the PAPS reductase family. CysH subfamily.</text>
</comment>
<name>A0A2U1CNB7_9BURK</name>
<comment type="caution">
    <text evidence="16">The sequence shown here is derived from an EMBL/GenBank/DDBJ whole genome shotgun (WGS) entry which is preliminary data.</text>
</comment>
<proteinExistence type="inferred from homology"/>
<dbReference type="AlphaFoldDB" id="A0A2U1CNB7"/>
<feature type="binding site" evidence="14">
    <location>
        <position position="201"/>
    </location>
    <ligand>
        <name>[4Fe-4S] cluster</name>
        <dbReference type="ChEBI" id="CHEBI:49883"/>
    </ligand>
</feature>
<accession>A0A2U1CNB7</accession>
<dbReference type="InterPro" id="IPR011798">
    <property type="entry name" value="APS_reductase"/>
</dbReference>
<comment type="pathway">
    <text evidence="8 14">Sulfur metabolism; hydrogen sulfide biosynthesis; sulfite from sulfate.</text>
</comment>
<dbReference type="EMBL" id="QEKO01000002">
    <property type="protein sequence ID" value="PVY62509.1"/>
    <property type="molecule type" value="Genomic_DNA"/>
</dbReference>
<feature type="active site" description="Nucleophile; cysteine thiosulfonate intermediate" evidence="14">
    <location>
        <position position="229"/>
    </location>
</feature>
<dbReference type="RefSeq" id="WP_017524940.1">
    <property type="nucleotide sequence ID" value="NZ_JACCEX010000002.1"/>
</dbReference>
<feature type="binding site" evidence="14">
    <location>
        <position position="204"/>
    </location>
    <ligand>
        <name>[4Fe-4S] cluster</name>
        <dbReference type="ChEBI" id="CHEBI:49883"/>
    </ligand>
</feature>
<keyword evidence="2 14" id="KW-0963">Cytoplasm</keyword>
<sequence length="244" mass="27552">MTTATPLLDQETRHKWQTLLDTLADISARHPDAVFASSLAAEDMVLTHAIFEARLPIEIFTLDTGRLHPETLAMVDRIAQRYGVALRVVHPDSRAVQEHVAQHGEFAFYDSIELRKACCGIRKVQPLRGVLAGHSAWLTGQHRDQSITRSELRESEYDHAFGLHKYNPLASWTDAQVWDVIRAHDIPYNPLHDQGYPSIGCDPCTRAVRPGEHPRAGRWWWEQASSKECGLHQGNIESKVIKNG</sequence>
<comment type="subcellular location">
    <subcellularLocation>
        <location evidence="14">Cytoplasm</location>
    </subcellularLocation>
</comment>
<dbReference type="GO" id="GO:0019379">
    <property type="term" value="P:sulfate assimilation, phosphoadenylyl sulfate reduction by phosphoadenylyl-sulfate reductase (thioredoxin)"/>
    <property type="evidence" value="ECO:0007669"/>
    <property type="project" value="UniProtKB-UniRule"/>
</dbReference>
<dbReference type="PIRSF" id="PIRSF000857">
    <property type="entry name" value="PAPS_reductase"/>
    <property type="match status" value="1"/>
</dbReference>
<evidence type="ECO:0000256" key="6">
    <source>
        <dbReference type="ARBA" id="ARBA00023014"/>
    </source>
</evidence>
<dbReference type="SUPFAM" id="SSF52402">
    <property type="entry name" value="Adenine nucleotide alpha hydrolases-like"/>
    <property type="match status" value="1"/>
</dbReference>
<dbReference type="OrthoDB" id="9794018at2"/>
<dbReference type="GO" id="GO:0070814">
    <property type="term" value="P:hydrogen sulfide biosynthetic process"/>
    <property type="evidence" value="ECO:0007669"/>
    <property type="project" value="UniProtKB-UniRule"/>
</dbReference>
<dbReference type="PANTHER" id="PTHR46482:SF9">
    <property type="entry name" value="5'-ADENYLYLSULFATE REDUCTASE 1, CHLOROPLASTIC"/>
    <property type="match status" value="1"/>
</dbReference>
<feature type="domain" description="Phosphoadenosine phosphosulphate reductase" evidence="15">
    <location>
        <begin position="34"/>
        <end position="207"/>
    </location>
</feature>
<dbReference type="EC" id="1.8.4.10" evidence="9 14"/>
<comment type="cofactor">
    <cofactor evidence="14">
        <name>[4Fe-4S] cluster</name>
        <dbReference type="ChEBI" id="CHEBI:49883"/>
    </cofactor>
    <text evidence="14">Binds 1 [4Fe-4S] cluster per subunit.</text>
</comment>
<dbReference type="Pfam" id="PF01507">
    <property type="entry name" value="PAPS_reduct"/>
    <property type="match status" value="1"/>
</dbReference>
<evidence type="ECO:0000256" key="4">
    <source>
        <dbReference type="ARBA" id="ARBA00023002"/>
    </source>
</evidence>
<dbReference type="GO" id="GO:0043866">
    <property type="term" value="F:adenylyl-sulfate reductase (thioredoxin) activity"/>
    <property type="evidence" value="ECO:0007669"/>
    <property type="project" value="UniProtKB-EC"/>
</dbReference>
<dbReference type="GO" id="GO:0004604">
    <property type="term" value="F:phosphoadenylyl-sulfate reductase (thioredoxin) activity"/>
    <property type="evidence" value="ECO:0007669"/>
    <property type="project" value="UniProtKB-UniRule"/>
</dbReference>
<dbReference type="Proteomes" id="UP000246145">
    <property type="component" value="Unassembled WGS sequence"/>
</dbReference>
<feature type="binding site" evidence="14">
    <location>
        <position position="118"/>
    </location>
    <ligand>
        <name>[4Fe-4S] cluster</name>
        <dbReference type="ChEBI" id="CHEBI:49883"/>
    </ligand>
</feature>
<dbReference type="GO" id="GO:0046872">
    <property type="term" value="F:metal ion binding"/>
    <property type="evidence" value="ECO:0007669"/>
    <property type="project" value="UniProtKB-KW"/>
</dbReference>
<evidence type="ECO:0000256" key="2">
    <source>
        <dbReference type="ARBA" id="ARBA00022490"/>
    </source>
</evidence>
<evidence type="ECO:0000256" key="12">
    <source>
        <dbReference type="ARBA" id="ARBA00032041"/>
    </source>
</evidence>
<dbReference type="GO" id="GO:0005737">
    <property type="term" value="C:cytoplasm"/>
    <property type="evidence" value="ECO:0007669"/>
    <property type="project" value="UniProtKB-SubCell"/>
</dbReference>
<keyword evidence="4 14" id="KW-0560">Oxidoreductase</keyword>
<evidence type="ECO:0000256" key="11">
    <source>
        <dbReference type="ARBA" id="ARBA00030894"/>
    </source>
</evidence>
<evidence type="ECO:0000259" key="15">
    <source>
        <dbReference type="Pfam" id="PF01507"/>
    </source>
</evidence>
<dbReference type="GO" id="GO:0019344">
    <property type="term" value="P:cysteine biosynthetic process"/>
    <property type="evidence" value="ECO:0007669"/>
    <property type="project" value="InterPro"/>
</dbReference>
<dbReference type="PANTHER" id="PTHR46482">
    <property type="entry name" value="5'-ADENYLYLSULFATE REDUCTASE 3, CHLOROPLASTIC"/>
    <property type="match status" value="1"/>
</dbReference>
<dbReference type="InterPro" id="IPR002500">
    <property type="entry name" value="PAPS_reduct_dom"/>
</dbReference>
<evidence type="ECO:0000313" key="17">
    <source>
        <dbReference type="Proteomes" id="UP000246145"/>
    </source>
</evidence>
<dbReference type="HAMAP" id="MF_00063">
    <property type="entry name" value="CysH"/>
    <property type="match status" value="1"/>
</dbReference>